<keyword evidence="1" id="KW-0808">Transferase</keyword>
<feature type="domain" description="Amine oxidase" evidence="3">
    <location>
        <begin position="310"/>
        <end position="733"/>
    </location>
</feature>
<dbReference type="InterPro" id="IPR017830">
    <property type="entry name" value="SQase_HpnE"/>
</dbReference>
<dbReference type="Gene3D" id="1.10.600.10">
    <property type="entry name" value="Farnesyl Diphosphate Synthase"/>
    <property type="match status" value="1"/>
</dbReference>
<dbReference type="SUPFAM" id="SSF48576">
    <property type="entry name" value="Terpenoid synthases"/>
    <property type="match status" value="1"/>
</dbReference>
<evidence type="ECO:0000259" key="3">
    <source>
        <dbReference type="Pfam" id="PF01593"/>
    </source>
</evidence>
<dbReference type="InterPro" id="IPR036188">
    <property type="entry name" value="FAD/NAD-bd_sf"/>
</dbReference>
<dbReference type="InterPro" id="IPR002060">
    <property type="entry name" value="Squ/phyt_synthse"/>
</dbReference>
<comment type="caution">
    <text evidence="4">The sequence shown here is derived from an EMBL/GenBank/DDBJ whole genome shotgun (WGS) entry which is preliminary data.</text>
</comment>
<dbReference type="PANTHER" id="PTHR31480">
    <property type="entry name" value="BIFUNCTIONAL LYCOPENE CYCLASE/PHYTOENE SYNTHASE"/>
    <property type="match status" value="1"/>
</dbReference>
<evidence type="ECO:0000313" key="5">
    <source>
        <dbReference type="Proteomes" id="UP000642829"/>
    </source>
</evidence>
<dbReference type="EMBL" id="BMXG01000015">
    <property type="protein sequence ID" value="GHC06221.1"/>
    <property type="molecule type" value="Genomic_DNA"/>
</dbReference>
<dbReference type="SUPFAM" id="SSF51905">
    <property type="entry name" value="FAD/NAD(P)-binding domain"/>
    <property type="match status" value="1"/>
</dbReference>
<dbReference type="InterPro" id="IPR008949">
    <property type="entry name" value="Isoprenoid_synthase_dom_sf"/>
</dbReference>
<dbReference type="RefSeq" id="WP_189515516.1">
    <property type="nucleotide sequence ID" value="NZ_BMXG01000015.1"/>
</dbReference>
<dbReference type="InterPro" id="IPR033904">
    <property type="entry name" value="Trans_IPPS_HH"/>
</dbReference>
<dbReference type="InterPro" id="IPR044843">
    <property type="entry name" value="Trans_IPPS_bact-type"/>
</dbReference>
<proteinExistence type="predicted"/>
<dbReference type="Gene3D" id="3.50.50.60">
    <property type="entry name" value="FAD/NAD(P)-binding domain"/>
    <property type="match status" value="1"/>
</dbReference>
<protein>
    <recommendedName>
        <fullName evidence="3">Amine oxidase domain-containing protein</fullName>
    </recommendedName>
</protein>
<dbReference type="GO" id="GO:0016117">
    <property type="term" value="P:carotenoid biosynthetic process"/>
    <property type="evidence" value="ECO:0007669"/>
    <property type="project" value="UniProtKB-ARBA"/>
</dbReference>
<dbReference type="SFLD" id="SFLDG01018">
    <property type="entry name" value="Squalene/Phytoene_Synthase_Lik"/>
    <property type="match status" value="1"/>
</dbReference>
<dbReference type="NCBIfam" id="TIGR03467">
    <property type="entry name" value="HpnE"/>
    <property type="match status" value="1"/>
</dbReference>
<dbReference type="GO" id="GO:0051996">
    <property type="term" value="F:squalene synthase [NAD(P)H] activity"/>
    <property type="evidence" value="ECO:0007669"/>
    <property type="project" value="InterPro"/>
</dbReference>
<dbReference type="InterPro" id="IPR019845">
    <property type="entry name" value="Squalene/phytoene_synthase_CS"/>
</dbReference>
<reference evidence="4" key="1">
    <citation type="journal article" date="2014" name="Int. J. Syst. Evol. Microbiol.">
        <title>Complete genome sequence of Corynebacterium casei LMG S-19264T (=DSM 44701T), isolated from a smear-ripened cheese.</title>
        <authorList>
            <consortium name="US DOE Joint Genome Institute (JGI-PGF)"/>
            <person name="Walter F."/>
            <person name="Albersmeier A."/>
            <person name="Kalinowski J."/>
            <person name="Ruckert C."/>
        </authorList>
    </citation>
    <scope>NUCLEOTIDE SEQUENCE</scope>
    <source>
        <strain evidence="4">KCTC 12870</strain>
    </source>
</reference>
<dbReference type="PROSITE" id="PS01044">
    <property type="entry name" value="SQUALEN_PHYTOEN_SYN_1"/>
    <property type="match status" value="1"/>
</dbReference>
<dbReference type="InterPro" id="IPR002937">
    <property type="entry name" value="Amino_oxidase"/>
</dbReference>
<accession>A0A8J3GDG8</accession>
<dbReference type="Proteomes" id="UP000642829">
    <property type="component" value="Unassembled WGS sequence"/>
</dbReference>
<dbReference type="GO" id="GO:0016491">
    <property type="term" value="F:oxidoreductase activity"/>
    <property type="evidence" value="ECO:0007669"/>
    <property type="project" value="InterPro"/>
</dbReference>
<dbReference type="GO" id="GO:0004311">
    <property type="term" value="F:geranylgeranyl diphosphate synthase activity"/>
    <property type="evidence" value="ECO:0007669"/>
    <property type="project" value="InterPro"/>
</dbReference>
<sequence length="749" mass="83089">MAEVSATSLPVAPTSDSPEAVQARKQSNLAYTLLSLDRVRREAMNVFYDFCRIVDDIADDPDKPDADKAVALNAWRNEIQACYTGGQQLTLAAELAPVIRDFNIRQSDLLAIVDGVSMDIGGRRYETFEDLRQYCFGVASAVGLVSVRIFGCTHPNIDEYAETLGYALQFTNILRDVVEDYRDMGRVYLPQAEMRAFGVTEEDFADPTDNENCQRLFRLCHYRCKHFFNKARRLLPPSERQNLKAALIMGAFYEDILDKIAANNFRLTGNRVRLPKRRKIQLVWRTMRELKRPLPVRRLPGTAVVWGGGIAGITAAIELGQQGYTPTLLESKAYLGGRAHSLSDAPTGLTLDNGQHIVMGCYTAFLQLVERLGIAEKFARQDRLCVPYVSPDGQWSELAASDTPAPLHLLGGLFNFGALSSRDRVAITAFGAKMRLGAEPADHQTAESWLREHRQTDGAMRALWEPFCVAALNEPLKTACANLLYETIRRSLFGSVNDSAIFLSKVGLTEVFEPETELYLNAIGGAVRRKTQIREVIADNDCVRTILTSKGEEISADIHISALPWTALRSLLPSGSAVKNRVSSIPSAAIISIHLLGDTKLFDHPTGFVGLLDSPIHWVFDRTATLSTEHNGKYLYAVIISTADDWLPQKSEQIMERLQGELDRFFPNAKAMTIERSLVYKSKDATFAARPTTASYRPNVDDAPWDNVWLAGDWVQTGLPATIESAALSAYMAINALDESVNPAIEFAI</sequence>
<feature type="region of interest" description="Disordered" evidence="2">
    <location>
        <begin position="1"/>
        <end position="21"/>
    </location>
</feature>
<name>A0A8J3GDG8_9BACT</name>
<dbReference type="Pfam" id="PF00494">
    <property type="entry name" value="SQS_PSY"/>
    <property type="match status" value="1"/>
</dbReference>
<evidence type="ECO:0000313" key="4">
    <source>
        <dbReference type="EMBL" id="GHC06221.1"/>
    </source>
</evidence>
<dbReference type="CDD" id="cd00683">
    <property type="entry name" value="Trans_IPPS_HH"/>
    <property type="match status" value="1"/>
</dbReference>
<dbReference type="Pfam" id="PF01593">
    <property type="entry name" value="Amino_oxidase"/>
    <property type="match status" value="1"/>
</dbReference>
<evidence type="ECO:0000256" key="1">
    <source>
        <dbReference type="ARBA" id="ARBA00022679"/>
    </source>
</evidence>
<dbReference type="AlphaFoldDB" id="A0A8J3GDG8"/>
<gene>
    <name evidence="4" type="ORF">GCM10007047_24140</name>
</gene>
<organism evidence="4 5">
    <name type="scientific">Cerasicoccus arenae</name>
    <dbReference type="NCBI Taxonomy" id="424488"/>
    <lineage>
        <taxon>Bacteria</taxon>
        <taxon>Pseudomonadati</taxon>
        <taxon>Verrucomicrobiota</taxon>
        <taxon>Opitutia</taxon>
        <taxon>Puniceicoccales</taxon>
        <taxon>Cerasicoccaceae</taxon>
        <taxon>Cerasicoccus</taxon>
    </lineage>
</organism>
<dbReference type="SFLD" id="SFLDS00005">
    <property type="entry name" value="Isoprenoid_Synthase_Type_I"/>
    <property type="match status" value="1"/>
</dbReference>
<keyword evidence="5" id="KW-1185">Reference proteome</keyword>
<reference evidence="4" key="2">
    <citation type="submission" date="2020-09" db="EMBL/GenBank/DDBJ databases">
        <authorList>
            <person name="Sun Q."/>
            <person name="Kim S."/>
        </authorList>
    </citation>
    <scope>NUCLEOTIDE SEQUENCE</scope>
    <source>
        <strain evidence="4">KCTC 12870</strain>
    </source>
</reference>
<evidence type="ECO:0000256" key="2">
    <source>
        <dbReference type="SAM" id="MobiDB-lite"/>
    </source>
</evidence>
<dbReference type="SFLD" id="SFLDG01212">
    <property type="entry name" value="Phytoene_synthase_like"/>
    <property type="match status" value="1"/>
</dbReference>
<dbReference type="PROSITE" id="PS01045">
    <property type="entry name" value="SQUALEN_PHYTOEN_SYN_2"/>
    <property type="match status" value="1"/>
</dbReference>